<dbReference type="SUPFAM" id="SSF53706">
    <property type="entry name" value="Formate dehydrogenase/DMSO reductase, domains 1-3"/>
    <property type="match status" value="1"/>
</dbReference>
<dbReference type="CDD" id="cd02770">
    <property type="entry name" value="MopB_DmsA-EC"/>
    <property type="match status" value="1"/>
</dbReference>
<dbReference type="GO" id="GO:0051539">
    <property type="term" value="F:4 iron, 4 sulfur cluster binding"/>
    <property type="evidence" value="ECO:0007669"/>
    <property type="project" value="UniProtKB-KW"/>
</dbReference>
<dbReference type="PANTHER" id="PTHR43742:SF3">
    <property type="entry name" value="DIMETHYL SULFOXIDE REDUCTASE DMSA"/>
    <property type="match status" value="1"/>
</dbReference>
<dbReference type="Pfam" id="PF04879">
    <property type="entry name" value="Molybdop_Fe4S4"/>
    <property type="match status" value="1"/>
</dbReference>
<evidence type="ECO:0000259" key="11">
    <source>
        <dbReference type="PROSITE" id="PS51669"/>
    </source>
</evidence>
<organism evidence="12">
    <name type="scientific">Desulfitobacterium hafniense</name>
    <name type="common">Desulfitobacterium frappieri</name>
    <dbReference type="NCBI Taxonomy" id="49338"/>
    <lineage>
        <taxon>Bacteria</taxon>
        <taxon>Bacillati</taxon>
        <taxon>Bacillota</taxon>
        <taxon>Clostridia</taxon>
        <taxon>Eubacteriales</taxon>
        <taxon>Desulfitobacteriaceae</taxon>
        <taxon>Desulfitobacterium</taxon>
    </lineage>
</organism>
<dbReference type="InterPro" id="IPR009010">
    <property type="entry name" value="Asp_de-COase-like_dom_sf"/>
</dbReference>
<dbReference type="InterPro" id="IPR011888">
    <property type="entry name" value="Anaer_DMSO_reductase"/>
</dbReference>
<dbReference type="Gene3D" id="2.40.40.20">
    <property type="match status" value="1"/>
</dbReference>
<dbReference type="InterPro" id="IPR006656">
    <property type="entry name" value="Mopterin_OxRdtase"/>
</dbReference>
<dbReference type="GO" id="GO:0043546">
    <property type="term" value="F:molybdopterin cofactor binding"/>
    <property type="evidence" value="ECO:0007669"/>
    <property type="project" value="InterPro"/>
</dbReference>
<keyword evidence="9" id="KW-0408">Iron</keyword>
<dbReference type="InterPro" id="IPR006655">
    <property type="entry name" value="Mopterin_OxRdtase_prok_CS"/>
</dbReference>
<dbReference type="Gene3D" id="3.40.50.12440">
    <property type="match status" value="2"/>
</dbReference>
<dbReference type="InterPro" id="IPR006963">
    <property type="entry name" value="Mopterin_OxRdtase_4Fe-4S_dom"/>
</dbReference>
<dbReference type="Pfam" id="PF01568">
    <property type="entry name" value="Molydop_binding"/>
    <property type="match status" value="1"/>
</dbReference>
<dbReference type="PROSITE" id="PS51669">
    <property type="entry name" value="4FE4S_MOW_BIS_MGD"/>
    <property type="match status" value="1"/>
</dbReference>
<dbReference type="GO" id="GO:0009055">
    <property type="term" value="F:electron transfer activity"/>
    <property type="evidence" value="ECO:0007669"/>
    <property type="project" value="TreeGrafter"/>
</dbReference>
<evidence type="ECO:0000313" key="12">
    <source>
        <dbReference type="EMBL" id="CDX00166.1"/>
    </source>
</evidence>
<reference evidence="12" key="1">
    <citation type="submission" date="2014-07" db="EMBL/GenBank/DDBJ databases">
        <authorList>
            <person name="Hornung V.Bastian."/>
        </authorList>
    </citation>
    <scope>NUCLEOTIDE SEQUENCE</scope>
    <source>
        <strain evidence="12">PCE-S</strain>
    </source>
</reference>
<keyword evidence="7" id="KW-0732">Signal</keyword>
<keyword evidence="4" id="KW-0004">4Fe-4S</keyword>
<dbReference type="FunFam" id="3.40.228.10:FF:000004">
    <property type="entry name" value="Dimethyl sulfoxide reductase subunit A"/>
    <property type="match status" value="1"/>
</dbReference>
<dbReference type="InterPro" id="IPR027467">
    <property type="entry name" value="MopterinOxRdtase_cofactor_BS"/>
</dbReference>
<sequence>MSKQPELQNKPKISRRAFVKWSAAATATAAIAPSLVGCSTQTQASGEPAVVQAGQRLAGAEEKPSICWHNCGGRCQLKAYVKDGVVVRFGTDNVGPDTPEDLQARACLKGRTQRQRLYHPDRLKYPMKRVGERGSGEWARISWEEAFDTTAKELRRIIDQYGNESVYFNYACGAYGLLNQTNSNNSLRRLLNIMGGYLQSYGNYSQANYMYAVPYMFGDPYSGSSPTTFPDAKLIVMFGDNPACTRVGGFNSTYYLKLAKQNGARIIVIDPRHSDTVSTFADQWIPIRPTTDSALVAGMAYVMISEGLHDQAFLDKYCLGFDEEHMPEGIPAGNSYKSYILGESDGKPKTPEWASGITGIPVETIKQLARDIAGTKPGFILQGRGIQRHGNGEFQSLAVPVLSFMTGNVGILGSNPGLYEGGPSVKTGNYPIGTNPIKTKISIFMWTDAIERILTKEQDRIEGADKTKSTIKMIINYGGNTLINQHSDSGRTAALLKDDSKCEFILGMDNFMTPSMQYCDIVLPGVTQFEVNDMITRSMGHGVAYYGKKLVEPMFECKTINEVGRALAERLGVLAQFDDGKSEEDYLREFVGVSQASHPDFPSYEEFREKGIYKTKATKVVAYEKFIKDPEANPLTTPSGKFEIFSKDLYDIQNPQIPAIPKYMPAEEGPEDPLKEKYPLQCIGHHTKRRVHSTFDNMPWLEEAEAQMLWMNPQDAAARGIKDHDMIKVYNDRGTVKVKVKVTPRLIPGVCSLPQGAWYTPDQSGVDVRGCINTLTKWTPNPLSKGNPQHTNLVQIEKA</sequence>
<dbReference type="GO" id="GO:0030288">
    <property type="term" value="C:outer membrane-bounded periplasmic space"/>
    <property type="evidence" value="ECO:0007669"/>
    <property type="project" value="TreeGrafter"/>
</dbReference>
<dbReference type="EMBL" id="LK996017">
    <property type="protein sequence ID" value="CDX00166.1"/>
    <property type="molecule type" value="Genomic_DNA"/>
</dbReference>
<dbReference type="GO" id="GO:0009389">
    <property type="term" value="F:dimethyl sulfoxide reductase activity"/>
    <property type="evidence" value="ECO:0007669"/>
    <property type="project" value="InterPro"/>
</dbReference>
<accession>A0A098AX28</accession>
<name>A0A098AX28_DESHA</name>
<dbReference type="RefSeq" id="WP_208925174.1">
    <property type="nucleotide sequence ID" value="NZ_LK996017.1"/>
</dbReference>
<evidence type="ECO:0000256" key="8">
    <source>
        <dbReference type="ARBA" id="ARBA00023002"/>
    </source>
</evidence>
<dbReference type="Gene3D" id="3.40.50.740">
    <property type="match status" value="1"/>
</dbReference>
<dbReference type="InterPro" id="IPR050612">
    <property type="entry name" value="Prok_Mopterin_Oxidored"/>
</dbReference>
<comment type="cofactor">
    <cofactor evidence="2">
        <name>[4Fe-4S] cluster</name>
        <dbReference type="ChEBI" id="CHEBI:49883"/>
    </cofactor>
</comment>
<keyword evidence="6" id="KW-0479">Metal-binding</keyword>
<dbReference type="PROSITE" id="PS00551">
    <property type="entry name" value="MOLYBDOPTERIN_PROK_1"/>
    <property type="match status" value="1"/>
</dbReference>
<dbReference type="Pfam" id="PF00384">
    <property type="entry name" value="Molybdopterin"/>
    <property type="match status" value="1"/>
</dbReference>
<evidence type="ECO:0000256" key="3">
    <source>
        <dbReference type="ARBA" id="ARBA00010312"/>
    </source>
</evidence>
<keyword evidence="10" id="KW-0411">Iron-sulfur</keyword>
<dbReference type="PROSITE" id="PS00932">
    <property type="entry name" value="MOLYBDOPTERIN_PROK_3"/>
    <property type="match status" value="1"/>
</dbReference>
<dbReference type="GO" id="GO:0030151">
    <property type="term" value="F:molybdenum ion binding"/>
    <property type="evidence" value="ECO:0007669"/>
    <property type="project" value="InterPro"/>
</dbReference>
<comment type="cofactor">
    <cofactor evidence="1">
        <name>Mo-bis(molybdopterin guanine dinucleotide)</name>
        <dbReference type="ChEBI" id="CHEBI:60539"/>
    </cofactor>
</comment>
<dbReference type="Gene3D" id="3.40.228.10">
    <property type="entry name" value="Dimethylsulfoxide Reductase, domain 2"/>
    <property type="match status" value="1"/>
</dbReference>
<evidence type="ECO:0000256" key="7">
    <source>
        <dbReference type="ARBA" id="ARBA00022729"/>
    </source>
</evidence>
<gene>
    <name evidence="12" type="ORF">DPCES_0279</name>
</gene>
<feature type="domain" description="4Fe-4S Mo/W bis-MGD-type" evidence="11">
    <location>
        <begin position="60"/>
        <end position="121"/>
    </location>
</feature>
<dbReference type="SUPFAM" id="SSF50692">
    <property type="entry name" value="ADC-like"/>
    <property type="match status" value="1"/>
</dbReference>
<proteinExistence type="inferred from homology"/>
<dbReference type="PANTHER" id="PTHR43742">
    <property type="entry name" value="TRIMETHYLAMINE-N-OXIDE REDUCTASE"/>
    <property type="match status" value="1"/>
</dbReference>
<evidence type="ECO:0000256" key="10">
    <source>
        <dbReference type="ARBA" id="ARBA00023014"/>
    </source>
</evidence>
<keyword evidence="8 12" id="KW-0560">Oxidoreductase</keyword>
<evidence type="ECO:0000256" key="2">
    <source>
        <dbReference type="ARBA" id="ARBA00001966"/>
    </source>
</evidence>
<comment type="similarity">
    <text evidence="3">Belongs to the prokaryotic molybdopterin-containing oxidoreductase family.</text>
</comment>
<evidence type="ECO:0000256" key="4">
    <source>
        <dbReference type="ARBA" id="ARBA00022485"/>
    </source>
</evidence>
<evidence type="ECO:0000256" key="9">
    <source>
        <dbReference type="ARBA" id="ARBA00023004"/>
    </source>
</evidence>
<evidence type="ECO:0000256" key="1">
    <source>
        <dbReference type="ARBA" id="ARBA00001942"/>
    </source>
</evidence>
<dbReference type="PROSITE" id="PS51318">
    <property type="entry name" value="TAT"/>
    <property type="match status" value="1"/>
</dbReference>
<dbReference type="CDD" id="cd02794">
    <property type="entry name" value="MopB_CT_DmsA-EC"/>
    <property type="match status" value="1"/>
</dbReference>
<dbReference type="InterPro" id="IPR006311">
    <property type="entry name" value="TAT_signal"/>
</dbReference>
<dbReference type="PATRIC" id="fig|49338.4.peg.297"/>
<dbReference type="EC" id="1.7.99.4" evidence="12"/>
<keyword evidence="5" id="KW-0500">Molybdenum</keyword>
<protein>
    <submittedName>
        <fullName evidence="12">Dimethyl sulfoxide reductase DmsA</fullName>
        <ecNumber evidence="12">1.7.99.4</ecNumber>
    </submittedName>
</protein>
<dbReference type="AlphaFoldDB" id="A0A098AX28"/>
<dbReference type="GO" id="GO:0009061">
    <property type="term" value="P:anaerobic respiration"/>
    <property type="evidence" value="ECO:0007669"/>
    <property type="project" value="TreeGrafter"/>
</dbReference>
<evidence type="ECO:0000256" key="6">
    <source>
        <dbReference type="ARBA" id="ARBA00022723"/>
    </source>
</evidence>
<dbReference type="NCBIfam" id="TIGR02166">
    <property type="entry name" value="dmsA_ynfE"/>
    <property type="match status" value="1"/>
</dbReference>
<dbReference type="InterPro" id="IPR006657">
    <property type="entry name" value="MoPterin_dinucl-bd_dom"/>
</dbReference>
<dbReference type="SMART" id="SM00926">
    <property type="entry name" value="Molybdop_Fe4S4"/>
    <property type="match status" value="1"/>
</dbReference>
<evidence type="ECO:0000256" key="5">
    <source>
        <dbReference type="ARBA" id="ARBA00022505"/>
    </source>
</evidence>